<keyword evidence="6" id="KW-0342">GTP-binding</keyword>
<sequence length="736" mass="84898">MYETETGTMGSSNLTVGELEDMQYKKSRELFILCDKEGKGFVNKYDLQRLQPELSLPPEALEQVFDILDDDKNGYLTLKEFTEGFHRFIGIPAVPPHQEELVYGEENEEIEDQAFTDMLTTIGAKDVIHDDGSIKHIKELWVQLRREDDPVVVENFEDFLSKITKDLKKKQDDLKELETALKVKTIKCDDEVTKLYEEMEYQIKQEKEAILNKEKTKESNFREEMEKELYDKEYQLQNLITRQKEMEQKLKDINYSEMEAKTTNDRLAKDKDELLYKLKQSQECIDEQHSYIQQLHQQQKDEKRERSKIALKLTEGIAIERESLVKQLDHLRNINRKLQDDKDEAEARRDQLLNLQDELSEASSKECSSNSALARPKLKKRGSILADYFNPNARSNGNLDEDIESDDCFEDELTSIQEVEDEDVDHMSHKILQNGLKNSNNKTGKQKRLAFSKTGSQSSISVVEDLESTERKKNFAQSEKDRINSSQNCDVRPKTPIELQDLNTRSSKRNPNALYCNNEKRISQKNSLVVSNGERAGESAKTPERVFKIVFVGDSGVGKSSFIHRFCHDDFQPTFAATIGVDFRIKSIEVGGHLFALQLWDTAGQERFRSITKQYFRKADGVLIMYDVTSEHSLINVRNWLTSVNETVDPNTVIVIVGNKTDLYTDYSELSKQYKVASRLAQENNALFYETSAKDGSRVFEAMHAMACVLKEKEDEELEKVLELKSEPVKKSSCCR</sequence>
<dbReference type="InterPro" id="IPR027417">
    <property type="entry name" value="P-loop_NTPase"/>
</dbReference>
<dbReference type="PANTHER" id="PTHR47977">
    <property type="entry name" value="RAS-RELATED PROTEIN RAB"/>
    <property type="match status" value="1"/>
</dbReference>
<keyword evidence="4" id="KW-0106">Calcium</keyword>
<dbReference type="InterPro" id="IPR018247">
    <property type="entry name" value="EF_Hand_1_Ca_BS"/>
</dbReference>
<dbReference type="RefSeq" id="XP_029639207.1">
    <property type="nucleotide sequence ID" value="XM_029783347.2"/>
</dbReference>
<dbReference type="InterPro" id="IPR005225">
    <property type="entry name" value="Small_GTP-bd"/>
</dbReference>
<dbReference type="Pfam" id="PF00071">
    <property type="entry name" value="Ras"/>
    <property type="match status" value="1"/>
</dbReference>
<evidence type="ECO:0000256" key="3">
    <source>
        <dbReference type="ARBA" id="ARBA00022741"/>
    </source>
</evidence>
<keyword evidence="5 7" id="KW-0175">Coiled coil</keyword>
<dbReference type="InterPro" id="IPR002048">
    <property type="entry name" value="EF_hand_dom"/>
</dbReference>
<protein>
    <submittedName>
        <fullName evidence="11">Ras and EF-hand domain-containing protein isoform X1</fullName>
    </submittedName>
</protein>
<evidence type="ECO:0000256" key="5">
    <source>
        <dbReference type="ARBA" id="ARBA00023054"/>
    </source>
</evidence>
<dbReference type="KEGG" id="osn:115214228"/>
<evidence type="ECO:0000313" key="11">
    <source>
        <dbReference type="RefSeq" id="XP_029639207.1"/>
    </source>
</evidence>
<organism evidence="10 11">
    <name type="scientific">Octopus sinensis</name>
    <name type="common">East Asian common octopus</name>
    <dbReference type="NCBI Taxonomy" id="2607531"/>
    <lineage>
        <taxon>Eukaryota</taxon>
        <taxon>Metazoa</taxon>
        <taxon>Spiralia</taxon>
        <taxon>Lophotrochozoa</taxon>
        <taxon>Mollusca</taxon>
        <taxon>Cephalopoda</taxon>
        <taxon>Coleoidea</taxon>
        <taxon>Octopodiformes</taxon>
        <taxon>Octopoda</taxon>
        <taxon>Incirrata</taxon>
        <taxon>Octopodidae</taxon>
        <taxon>Octopus</taxon>
    </lineage>
</organism>
<accession>A0A6P7SLA2</accession>
<dbReference type="GO" id="GO:0005509">
    <property type="term" value="F:calcium ion binding"/>
    <property type="evidence" value="ECO:0007669"/>
    <property type="project" value="InterPro"/>
</dbReference>
<feature type="compositionally biased region" description="Basic and acidic residues" evidence="8">
    <location>
        <begin position="468"/>
        <end position="483"/>
    </location>
</feature>
<dbReference type="InterPro" id="IPR050227">
    <property type="entry name" value="Rab"/>
</dbReference>
<evidence type="ECO:0000256" key="1">
    <source>
        <dbReference type="ARBA" id="ARBA00004496"/>
    </source>
</evidence>
<dbReference type="PROSITE" id="PS51421">
    <property type="entry name" value="RAS"/>
    <property type="match status" value="1"/>
</dbReference>
<dbReference type="SMART" id="SM00054">
    <property type="entry name" value="EFh"/>
    <property type="match status" value="2"/>
</dbReference>
<dbReference type="FunFam" id="3.40.50.300:FF:001348">
    <property type="entry name" value="Ras and EF-hand domain-containing protein"/>
    <property type="match status" value="1"/>
</dbReference>
<feature type="coiled-coil region" evidence="7">
    <location>
        <begin position="321"/>
        <end position="365"/>
    </location>
</feature>
<dbReference type="PROSITE" id="PS51417">
    <property type="entry name" value="ARF"/>
    <property type="match status" value="1"/>
</dbReference>
<dbReference type="InterPro" id="IPR011992">
    <property type="entry name" value="EF-hand-dom_pair"/>
</dbReference>
<evidence type="ECO:0000256" key="7">
    <source>
        <dbReference type="SAM" id="Coils"/>
    </source>
</evidence>
<dbReference type="Gene3D" id="1.10.238.10">
    <property type="entry name" value="EF-hand"/>
    <property type="match status" value="1"/>
</dbReference>
<dbReference type="PROSITE" id="PS00018">
    <property type="entry name" value="EF_HAND_1"/>
    <property type="match status" value="1"/>
</dbReference>
<dbReference type="PROSITE" id="PS51419">
    <property type="entry name" value="RAB"/>
    <property type="match status" value="1"/>
</dbReference>
<dbReference type="SUPFAM" id="SSF52540">
    <property type="entry name" value="P-loop containing nucleoside triphosphate hydrolases"/>
    <property type="match status" value="1"/>
</dbReference>
<dbReference type="SUPFAM" id="SSF47473">
    <property type="entry name" value="EF-hand"/>
    <property type="match status" value="1"/>
</dbReference>
<dbReference type="GO" id="GO:0005525">
    <property type="term" value="F:GTP binding"/>
    <property type="evidence" value="ECO:0007669"/>
    <property type="project" value="UniProtKB-KW"/>
</dbReference>
<evidence type="ECO:0000313" key="10">
    <source>
        <dbReference type="Proteomes" id="UP000515154"/>
    </source>
</evidence>
<dbReference type="SMART" id="SM00176">
    <property type="entry name" value="RAN"/>
    <property type="match status" value="1"/>
</dbReference>
<proteinExistence type="predicted"/>
<dbReference type="Proteomes" id="UP000515154">
    <property type="component" value="Linkage group LG7"/>
</dbReference>
<dbReference type="GO" id="GO:0005737">
    <property type="term" value="C:cytoplasm"/>
    <property type="evidence" value="ECO:0007669"/>
    <property type="project" value="UniProtKB-SubCell"/>
</dbReference>
<dbReference type="SMART" id="SM00177">
    <property type="entry name" value="ARF"/>
    <property type="match status" value="1"/>
</dbReference>
<comment type="subcellular location">
    <subcellularLocation>
        <location evidence="1">Cytoplasm</location>
    </subcellularLocation>
</comment>
<evidence type="ECO:0000259" key="9">
    <source>
        <dbReference type="PROSITE" id="PS50222"/>
    </source>
</evidence>
<dbReference type="NCBIfam" id="TIGR00231">
    <property type="entry name" value="small_GTP"/>
    <property type="match status" value="1"/>
</dbReference>
<evidence type="ECO:0000256" key="6">
    <source>
        <dbReference type="ARBA" id="ARBA00023134"/>
    </source>
</evidence>
<dbReference type="PRINTS" id="PR00449">
    <property type="entry name" value="RASTRNSFRMNG"/>
</dbReference>
<feature type="coiled-coil region" evidence="7">
    <location>
        <begin position="160"/>
        <end position="242"/>
    </location>
</feature>
<gene>
    <name evidence="11" type="primary">LOC115214228</name>
</gene>
<dbReference type="Gene3D" id="3.40.50.300">
    <property type="entry name" value="P-loop containing nucleotide triphosphate hydrolases"/>
    <property type="match status" value="1"/>
</dbReference>
<dbReference type="Pfam" id="PF13499">
    <property type="entry name" value="EF-hand_7"/>
    <property type="match status" value="1"/>
</dbReference>
<evidence type="ECO:0000256" key="4">
    <source>
        <dbReference type="ARBA" id="ARBA00022837"/>
    </source>
</evidence>
<feature type="region of interest" description="Disordered" evidence="8">
    <location>
        <begin position="433"/>
        <end position="512"/>
    </location>
</feature>
<name>A0A6P7SLA2_9MOLL</name>
<evidence type="ECO:0000256" key="2">
    <source>
        <dbReference type="ARBA" id="ARBA00022490"/>
    </source>
</evidence>
<keyword evidence="3" id="KW-0547">Nucleotide-binding</keyword>
<dbReference type="PROSITE" id="PS50222">
    <property type="entry name" value="EF_HAND_2"/>
    <property type="match status" value="1"/>
</dbReference>
<dbReference type="InterPro" id="IPR001806">
    <property type="entry name" value="Small_GTPase"/>
</dbReference>
<dbReference type="CDD" id="cd00154">
    <property type="entry name" value="Rab"/>
    <property type="match status" value="1"/>
</dbReference>
<dbReference type="SMART" id="SM00173">
    <property type="entry name" value="RAS"/>
    <property type="match status" value="1"/>
</dbReference>
<evidence type="ECO:0000256" key="8">
    <source>
        <dbReference type="SAM" id="MobiDB-lite"/>
    </source>
</evidence>
<dbReference type="SMART" id="SM00175">
    <property type="entry name" value="RAB"/>
    <property type="match status" value="1"/>
</dbReference>
<dbReference type="SMART" id="SM00174">
    <property type="entry name" value="RHO"/>
    <property type="match status" value="1"/>
</dbReference>
<dbReference type="GO" id="GO:0003924">
    <property type="term" value="F:GTPase activity"/>
    <property type="evidence" value="ECO:0007669"/>
    <property type="project" value="InterPro"/>
</dbReference>
<keyword evidence="10" id="KW-1185">Reference proteome</keyword>
<reference evidence="11" key="1">
    <citation type="submission" date="2025-08" db="UniProtKB">
        <authorList>
            <consortium name="RefSeq"/>
        </authorList>
    </citation>
    <scope>IDENTIFICATION</scope>
</reference>
<feature type="domain" description="EF-hand" evidence="9">
    <location>
        <begin position="56"/>
        <end position="91"/>
    </location>
</feature>
<keyword evidence="2" id="KW-0963">Cytoplasm</keyword>
<dbReference type="AlphaFoldDB" id="A0A6P7SLA2"/>
<dbReference type="PROSITE" id="PS51420">
    <property type="entry name" value="RHO"/>
    <property type="match status" value="1"/>
</dbReference>